<proteinExistence type="predicted"/>
<dbReference type="InterPro" id="IPR050109">
    <property type="entry name" value="HTH-type_TetR-like_transc_reg"/>
</dbReference>
<keyword evidence="1 2" id="KW-0238">DNA-binding</keyword>
<name>A0ABR8MS16_9BACL</name>
<dbReference type="PANTHER" id="PTHR30055:SF222">
    <property type="entry name" value="REGULATORY PROTEIN"/>
    <property type="match status" value="1"/>
</dbReference>
<evidence type="ECO:0000256" key="1">
    <source>
        <dbReference type="ARBA" id="ARBA00023125"/>
    </source>
</evidence>
<dbReference type="InterPro" id="IPR001647">
    <property type="entry name" value="HTH_TetR"/>
</dbReference>
<evidence type="ECO:0000313" key="4">
    <source>
        <dbReference type="EMBL" id="MBD3918076.1"/>
    </source>
</evidence>
<dbReference type="PANTHER" id="PTHR30055">
    <property type="entry name" value="HTH-TYPE TRANSCRIPTIONAL REGULATOR RUTR"/>
    <property type="match status" value="1"/>
</dbReference>
<feature type="domain" description="HTH tetR-type" evidence="3">
    <location>
        <begin position="25"/>
        <end position="85"/>
    </location>
</feature>
<dbReference type="Proteomes" id="UP000609346">
    <property type="component" value="Unassembled WGS sequence"/>
</dbReference>
<dbReference type="InterPro" id="IPR036271">
    <property type="entry name" value="Tet_transcr_reg_TetR-rel_C_sf"/>
</dbReference>
<dbReference type="SUPFAM" id="SSF48498">
    <property type="entry name" value="Tetracyclin repressor-like, C-terminal domain"/>
    <property type="match status" value="1"/>
</dbReference>
<dbReference type="InterPro" id="IPR009057">
    <property type="entry name" value="Homeodomain-like_sf"/>
</dbReference>
<dbReference type="EMBL" id="JACXZA010000001">
    <property type="protein sequence ID" value="MBD3918076.1"/>
    <property type="molecule type" value="Genomic_DNA"/>
</dbReference>
<evidence type="ECO:0000256" key="2">
    <source>
        <dbReference type="PROSITE-ProRule" id="PRU00335"/>
    </source>
</evidence>
<gene>
    <name evidence="4" type="ORF">H8B09_04880</name>
</gene>
<keyword evidence="5" id="KW-1185">Reference proteome</keyword>
<accession>A0ABR8MS16</accession>
<dbReference type="Pfam" id="PF00440">
    <property type="entry name" value="TetR_N"/>
    <property type="match status" value="1"/>
</dbReference>
<comment type="caution">
    <text evidence="4">The sequence shown here is derived from an EMBL/GenBank/DDBJ whole genome shotgun (WGS) entry which is preliminary data.</text>
</comment>
<dbReference type="RefSeq" id="WP_191202309.1">
    <property type="nucleotide sequence ID" value="NZ_JACXZA010000001.1"/>
</dbReference>
<dbReference type="PROSITE" id="PS50977">
    <property type="entry name" value="HTH_TETR_2"/>
    <property type="match status" value="1"/>
</dbReference>
<sequence length="225" mass="25825">MTQQQPIDEWLKELMQQDDPQLKMTDKQARIVAAAAEIFARKGFAAASTSEIAQQAGVAEGTIFRHYRTKKDLLLSIVAPVMTRLVTPFVLRDFGRVFEDRYDSFDQFLRAVIENRILFLKKNMSILKIFVQEVPFHPDLQEQFQKVVLKQVLARMTVIVDRFREDGMLIDLPSSTIIRLAVSTMIGYVVVRALYGEKEGAEWDDEQERQATIDFIMRGLAVPTP</sequence>
<organism evidence="4 5">
    <name type="scientific">Paenibacillus terricola</name>
    <dbReference type="NCBI Taxonomy" id="2763503"/>
    <lineage>
        <taxon>Bacteria</taxon>
        <taxon>Bacillati</taxon>
        <taxon>Bacillota</taxon>
        <taxon>Bacilli</taxon>
        <taxon>Bacillales</taxon>
        <taxon>Paenibacillaceae</taxon>
        <taxon>Paenibacillus</taxon>
    </lineage>
</organism>
<reference evidence="4 5" key="1">
    <citation type="submission" date="2020-09" db="EMBL/GenBank/DDBJ databases">
        <title>Paenibacillus sp. strain PR3 16S rRNA gene Genome sequencing and assembly.</title>
        <authorList>
            <person name="Kim J."/>
        </authorList>
    </citation>
    <scope>NUCLEOTIDE SEQUENCE [LARGE SCALE GENOMIC DNA]</scope>
    <source>
        <strain evidence="4 5">PR3</strain>
    </source>
</reference>
<feature type="DNA-binding region" description="H-T-H motif" evidence="2">
    <location>
        <begin position="48"/>
        <end position="67"/>
    </location>
</feature>
<dbReference type="SUPFAM" id="SSF46689">
    <property type="entry name" value="Homeodomain-like"/>
    <property type="match status" value="1"/>
</dbReference>
<protein>
    <submittedName>
        <fullName evidence="4">TetR/AcrR family transcriptional regulator</fullName>
    </submittedName>
</protein>
<evidence type="ECO:0000313" key="5">
    <source>
        <dbReference type="Proteomes" id="UP000609346"/>
    </source>
</evidence>
<dbReference type="Gene3D" id="1.10.357.10">
    <property type="entry name" value="Tetracycline Repressor, domain 2"/>
    <property type="match status" value="1"/>
</dbReference>
<evidence type="ECO:0000259" key="3">
    <source>
        <dbReference type="PROSITE" id="PS50977"/>
    </source>
</evidence>
<dbReference type="PRINTS" id="PR00455">
    <property type="entry name" value="HTHTETR"/>
</dbReference>